<dbReference type="SUPFAM" id="SSF69349">
    <property type="entry name" value="Phage fibre proteins"/>
    <property type="match status" value="1"/>
</dbReference>
<sequence>MPGEGPFGAWGALRVVRFRGREALSEPYRYEITLLAKAGASDVDPRDLVGKRATLRIVTLSNPPFKVVHGIVREASELADVPEGTLLRVILDPPWARAQHRTRCRIFLDKPLRRILETVLAGDPLMEHRSAAEVEDDDDTETFSPARELFTFRVTDTSRLDDPRARAFVVQYEESDFAFVSRLLEEEGISYHFENGRETCLLVLTDHDAGRPRLAPAQLGAAIPGRSVSHVALGARLRPTRVVLDDHDWRKPTLDIMAKAGSGDLAEYHYPGAYADAPGKGEPLASARLDRYHVEARYAAGAGSVRVLSAGSIFELEAQEPDHEGEYVVTRLDVRGAQAGVLSQPAAEDVVPWEARFELARRGAGSAVEPSRFRPALRTSKPRIRGVQTAVVTADPGTGAEVNVGGPDGLSVGCVRLRFAWDTEKARLAKEPSSLWVRVSQIFAGAGEGAVFHPRVGDEVIVDFDEGDPDRPVVVGRVYNGANLPARGAGHESSMKSLSTPGGGTYNEIMFGDAAGGEVLHSFAGKDQTTDVANFRRESVVSNAKMTVGGDNTETIAANRTESVGANDTLTIGGNQTITIGGNAVTIIGGNLAHSVGANELNMVGGSQTIGVGGSVTESVGADVNESYGASRETTVGGAVTESFGAMMKVSVSGNVTESAASHALDVSAARLMMIGGNYSTVVTGSVTTKVGAVEIEASGGPQTLEVGGSITRSGPLHLTFSGFEDDIKSAKLDAQGSSMSINVITLEAIGMTRDITGIAKSKSGASPSAYGYEKRMCGGILKIAAVGLVASGVDNQGGGPNVEA</sequence>
<dbReference type="Gene3D" id="2.40.50.230">
    <property type="entry name" value="Gp5 N-terminal domain"/>
    <property type="match status" value="1"/>
</dbReference>
<dbReference type="Pfam" id="PF22178">
    <property type="entry name" value="Gp5_trimer_C"/>
    <property type="match status" value="1"/>
</dbReference>
<comment type="similarity">
    <text evidence="1">Belongs to the VgrG protein family.</text>
</comment>
<dbReference type="SUPFAM" id="SSF69255">
    <property type="entry name" value="gp5 N-terminal domain-like"/>
    <property type="match status" value="1"/>
</dbReference>
<dbReference type="InterPro" id="IPR017847">
    <property type="entry name" value="T6SS_RhsGE_Vgr_subset"/>
</dbReference>
<gene>
    <name evidence="4" type="primary">tssI</name>
    <name evidence="4" type="ORF">KEG57_36305</name>
</gene>
<reference evidence="4 5" key="1">
    <citation type="submission" date="2021-04" db="EMBL/GenBank/DDBJ databases">
        <title>Genome analysis of Polyangium sp.</title>
        <authorList>
            <person name="Li Y."/>
            <person name="Wang J."/>
        </authorList>
    </citation>
    <scope>NUCLEOTIDE SEQUENCE [LARGE SCALE GENOMIC DNA]</scope>
    <source>
        <strain evidence="4 5">SDU14</strain>
    </source>
</reference>
<keyword evidence="5" id="KW-1185">Reference proteome</keyword>
<feature type="domain" description="Gp5/Type VI secretion system Vgr protein OB-fold" evidence="2">
    <location>
        <begin position="430"/>
        <end position="479"/>
    </location>
</feature>
<proteinExistence type="inferred from homology"/>
<name>A0A9X4AX54_9BACT</name>
<dbReference type="Pfam" id="PF04717">
    <property type="entry name" value="Phage_base_V"/>
    <property type="match status" value="1"/>
</dbReference>
<evidence type="ECO:0000259" key="3">
    <source>
        <dbReference type="Pfam" id="PF22178"/>
    </source>
</evidence>
<organism evidence="4 5">
    <name type="scientific">Polyangium jinanense</name>
    <dbReference type="NCBI Taxonomy" id="2829994"/>
    <lineage>
        <taxon>Bacteria</taxon>
        <taxon>Pseudomonadati</taxon>
        <taxon>Myxococcota</taxon>
        <taxon>Polyangia</taxon>
        <taxon>Polyangiales</taxon>
        <taxon>Polyangiaceae</taxon>
        <taxon>Polyangium</taxon>
    </lineage>
</organism>
<dbReference type="Proteomes" id="UP001151081">
    <property type="component" value="Unassembled WGS sequence"/>
</dbReference>
<dbReference type="InterPro" id="IPR054030">
    <property type="entry name" value="Gp5_Vgr_C"/>
</dbReference>
<dbReference type="EMBL" id="JAGTJJ010000034">
    <property type="protein sequence ID" value="MDC3986000.1"/>
    <property type="molecule type" value="Genomic_DNA"/>
</dbReference>
<dbReference type="NCBIfam" id="TIGR01646">
    <property type="entry name" value="vgr_GE"/>
    <property type="match status" value="1"/>
</dbReference>
<dbReference type="Gene3D" id="4.10.220.110">
    <property type="match status" value="1"/>
</dbReference>
<evidence type="ECO:0000313" key="5">
    <source>
        <dbReference type="Proteomes" id="UP001151081"/>
    </source>
</evidence>
<evidence type="ECO:0000256" key="1">
    <source>
        <dbReference type="ARBA" id="ARBA00005558"/>
    </source>
</evidence>
<dbReference type="InterPro" id="IPR006531">
    <property type="entry name" value="Gp5/Vgr_OB"/>
</dbReference>
<dbReference type="InterPro" id="IPR006533">
    <property type="entry name" value="T6SS_Vgr_RhsGE"/>
</dbReference>
<dbReference type="Gene3D" id="2.30.110.50">
    <property type="match status" value="1"/>
</dbReference>
<accession>A0A9X4AX54</accession>
<dbReference type="SUPFAM" id="SSF69279">
    <property type="entry name" value="Phage tail proteins"/>
    <property type="match status" value="2"/>
</dbReference>
<protein>
    <submittedName>
        <fullName evidence="4">Type VI secretion system tip protein VgrG</fullName>
    </submittedName>
</protein>
<evidence type="ECO:0000259" key="2">
    <source>
        <dbReference type="Pfam" id="PF04717"/>
    </source>
</evidence>
<dbReference type="AlphaFoldDB" id="A0A9X4AX54"/>
<dbReference type="NCBIfam" id="TIGR03361">
    <property type="entry name" value="VI_Rhs_Vgr"/>
    <property type="match status" value="1"/>
</dbReference>
<dbReference type="Gene3D" id="3.55.50.10">
    <property type="entry name" value="Baseplate protein-like domains"/>
    <property type="match status" value="1"/>
</dbReference>
<feature type="domain" description="Gp5/Type VI secretion system Vgr C-terminal trimerisation" evidence="3">
    <location>
        <begin position="493"/>
        <end position="600"/>
    </location>
</feature>
<comment type="caution">
    <text evidence="4">The sequence shown here is derived from an EMBL/GenBank/DDBJ whole genome shotgun (WGS) entry which is preliminary data.</text>
</comment>
<dbReference type="InterPro" id="IPR037026">
    <property type="entry name" value="Vgr_OB-fold_dom_sf"/>
</dbReference>
<dbReference type="Pfam" id="PF05954">
    <property type="entry name" value="Phage_GPD"/>
    <property type="match status" value="1"/>
</dbReference>
<evidence type="ECO:0000313" key="4">
    <source>
        <dbReference type="EMBL" id="MDC3986000.1"/>
    </source>
</evidence>